<dbReference type="KEGG" id="dbc:MFMK1_003382"/>
<evidence type="ECO:0000256" key="1">
    <source>
        <dbReference type="ARBA" id="ARBA00023015"/>
    </source>
</evidence>
<dbReference type="PANTHER" id="PTHR42756">
    <property type="entry name" value="TRANSCRIPTIONAL REGULATOR, MARR"/>
    <property type="match status" value="1"/>
</dbReference>
<dbReference type="Proteomes" id="UP001329915">
    <property type="component" value="Chromosome"/>
</dbReference>
<keyword evidence="3" id="KW-0804">Transcription</keyword>
<accession>A0AAU0UTA2</accession>
<dbReference type="PROSITE" id="PS50995">
    <property type="entry name" value="HTH_MARR_2"/>
    <property type="match status" value="1"/>
</dbReference>
<evidence type="ECO:0000313" key="6">
    <source>
        <dbReference type="Proteomes" id="UP001329915"/>
    </source>
</evidence>
<dbReference type="InterPro" id="IPR036390">
    <property type="entry name" value="WH_DNA-bd_sf"/>
</dbReference>
<reference evidence="5 6" key="1">
    <citation type="submission" date="2023-04" db="EMBL/GenBank/DDBJ databases">
        <authorList>
            <person name="Hsu D."/>
        </authorList>
    </citation>
    <scope>NUCLEOTIDE SEQUENCE [LARGE SCALE GENOMIC DNA]</scope>
    <source>
        <strain evidence="5 6">MK1</strain>
    </source>
</reference>
<proteinExistence type="predicted"/>
<dbReference type="SMART" id="SM00347">
    <property type="entry name" value="HTH_MARR"/>
    <property type="match status" value="1"/>
</dbReference>
<dbReference type="Pfam" id="PF01047">
    <property type="entry name" value="MarR"/>
    <property type="match status" value="1"/>
</dbReference>
<dbReference type="EMBL" id="CP121694">
    <property type="protein sequence ID" value="WRO23520.1"/>
    <property type="molecule type" value="Genomic_DNA"/>
</dbReference>
<dbReference type="CDD" id="cd00090">
    <property type="entry name" value="HTH_ARSR"/>
    <property type="match status" value="1"/>
</dbReference>
<evidence type="ECO:0000259" key="4">
    <source>
        <dbReference type="PROSITE" id="PS50995"/>
    </source>
</evidence>
<dbReference type="PROSITE" id="PS01117">
    <property type="entry name" value="HTH_MARR_1"/>
    <property type="match status" value="1"/>
</dbReference>
<dbReference type="AlphaFoldDB" id="A0AAU0UTA2"/>
<dbReference type="Gene3D" id="1.10.10.10">
    <property type="entry name" value="Winged helix-like DNA-binding domain superfamily/Winged helix DNA-binding domain"/>
    <property type="match status" value="1"/>
</dbReference>
<dbReference type="RefSeq" id="WP_366922902.1">
    <property type="nucleotide sequence ID" value="NZ_CP121694.1"/>
</dbReference>
<dbReference type="GO" id="GO:0003700">
    <property type="term" value="F:DNA-binding transcription factor activity"/>
    <property type="evidence" value="ECO:0007669"/>
    <property type="project" value="InterPro"/>
</dbReference>
<gene>
    <name evidence="5" type="ORF">MFMK1_003382</name>
</gene>
<keyword evidence="6" id="KW-1185">Reference proteome</keyword>
<evidence type="ECO:0000256" key="2">
    <source>
        <dbReference type="ARBA" id="ARBA00023125"/>
    </source>
</evidence>
<dbReference type="InterPro" id="IPR011991">
    <property type="entry name" value="ArsR-like_HTH"/>
</dbReference>
<keyword evidence="1" id="KW-0805">Transcription regulation</keyword>
<dbReference type="PANTHER" id="PTHR42756:SF2">
    <property type="entry name" value="MARR FAMILY REGULATORY PROTEIN"/>
    <property type="match status" value="1"/>
</dbReference>
<sequence length="145" mass="16598">MATTGNSIGRWVSVLYRYGQSFLDRELKMYSISSGQYIFLIILLKRDGMRQEELSRVLNIDKATTARAVKKLEAAGYVRRTTDPRDKRARVVYVTNKAVNIQPVLEEISDKWTDMVTSGFTEEEKKMVIDLMKRLSINAASVVKD</sequence>
<dbReference type="SUPFAM" id="SSF46785">
    <property type="entry name" value="Winged helix' DNA-binding domain"/>
    <property type="match status" value="1"/>
</dbReference>
<dbReference type="PRINTS" id="PR00598">
    <property type="entry name" value="HTHMARR"/>
</dbReference>
<protein>
    <submittedName>
        <fullName evidence="5">MarR family transcriptional regulator</fullName>
    </submittedName>
</protein>
<keyword evidence="2" id="KW-0238">DNA-binding</keyword>
<dbReference type="InterPro" id="IPR023187">
    <property type="entry name" value="Tscrpt_reg_MarR-type_CS"/>
</dbReference>
<dbReference type="InterPro" id="IPR000835">
    <property type="entry name" value="HTH_MarR-typ"/>
</dbReference>
<name>A0AAU0UTA2_9FIRM</name>
<evidence type="ECO:0000313" key="5">
    <source>
        <dbReference type="EMBL" id="WRO23520.1"/>
    </source>
</evidence>
<dbReference type="GO" id="GO:0003677">
    <property type="term" value="F:DNA binding"/>
    <property type="evidence" value="ECO:0007669"/>
    <property type="project" value="UniProtKB-KW"/>
</dbReference>
<dbReference type="InterPro" id="IPR036388">
    <property type="entry name" value="WH-like_DNA-bd_sf"/>
</dbReference>
<organism evidence="5 6">
    <name type="scientific">Metallumcola ferriviriculae</name>
    <dbReference type="NCBI Taxonomy" id="3039180"/>
    <lineage>
        <taxon>Bacteria</taxon>
        <taxon>Bacillati</taxon>
        <taxon>Bacillota</taxon>
        <taxon>Clostridia</taxon>
        <taxon>Neomoorellales</taxon>
        <taxon>Desulfitibacteraceae</taxon>
        <taxon>Metallumcola</taxon>
    </lineage>
</organism>
<feature type="domain" description="HTH marR-type" evidence="4">
    <location>
        <begin position="1"/>
        <end position="137"/>
    </location>
</feature>
<evidence type="ECO:0000256" key="3">
    <source>
        <dbReference type="ARBA" id="ARBA00023163"/>
    </source>
</evidence>